<keyword evidence="1" id="KW-0489">Methyltransferase</keyword>
<proteinExistence type="predicted"/>
<keyword evidence="1" id="KW-0808">Transferase</keyword>
<gene>
    <name evidence="1" type="ORF">AWT59_2855</name>
</gene>
<dbReference type="Proteomes" id="UP000070578">
    <property type="component" value="Unassembled WGS sequence"/>
</dbReference>
<dbReference type="PANTHER" id="PTHR43861">
    <property type="entry name" value="TRANS-ACONITATE 2-METHYLTRANSFERASE-RELATED"/>
    <property type="match status" value="1"/>
</dbReference>
<dbReference type="EMBL" id="LSLI01000107">
    <property type="protein sequence ID" value="KXS31015.1"/>
    <property type="molecule type" value="Genomic_DNA"/>
</dbReference>
<dbReference type="GO" id="GO:0032259">
    <property type="term" value="P:methylation"/>
    <property type="evidence" value="ECO:0007669"/>
    <property type="project" value="UniProtKB-KW"/>
</dbReference>
<comment type="caution">
    <text evidence="1">The sequence shown here is derived from an EMBL/GenBank/DDBJ whole genome shotgun (WGS) entry which is preliminary data.</text>
</comment>
<accession>A0A139BQM4</accession>
<evidence type="ECO:0000313" key="2">
    <source>
        <dbReference type="Proteomes" id="UP000070578"/>
    </source>
</evidence>
<dbReference type="GO" id="GO:0008168">
    <property type="term" value="F:methyltransferase activity"/>
    <property type="evidence" value="ECO:0007669"/>
    <property type="project" value="UniProtKB-KW"/>
</dbReference>
<name>A0A139BQM4_9PROT</name>
<dbReference type="AlphaFoldDB" id="A0A139BQM4"/>
<dbReference type="Gene3D" id="3.40.50.150">
    <property type="entry name" value="Vaccinia Virus protein VP39"/>
    <property type="match status" value="1"/>
</dbReference>
<protein>
    <submittedName>
        <fullName evidence="1">Methyltransferase type 11</fullName>
    </submittedName>
</protein>
<reference evidence="1 2" key="1">
    <citation type="submission" date="2016-02" db="EMBL/GenBank/DDBJ databases">
        <authorList>
            <person name="Wen L."/>
            <person name="He K."/>
            <person name="Yang H."/>
        </authorList>
    </citation>
    <scope>NUCLEOTIDE SEQUENCE [LARGE SCALE GENOMIC DNA]</scope>
    <source>
        <strain evidence="1">ShG14-8</strain>
    </source>
</reference>
<dbReference type="SUPFAM" id="SSF53335">
    <property type="entry name" value="S-adenosyl-L-methionine-dependent methyltransferases"/>
    <property type="match status" value="1"/>
</dbReference>
<reference evidence="1 2" key="2">
    <citation type="submission" date="2016-03" db="EMBL/GenBank/DDBJ databases">
        <title>New uncultured bacterium of the family Gallionellaceae from acid mine drainage: description and reconstruction of genome based on metagenomic analysis of microbial community.</title>
        <authorList>
            <person name="Kadnikov V."/>
            <person name="Ivasenko D."/>
            <person name="Beletsky A."/>
            <person name="Mardanov A."/>
            <person name="Danilova E."/>
            <person name="Pimenov N."/>
            <person name="Karnachuk O."/>
            <person name="Ravin N."/>
        </authorList>
    </citation>
    <scope>NUCLEOTIDE SEQUENCE [LARGE SCALE GENOMIC DNA]</scope>
    <source>
        <strain evidence="1">ShG14-8</strain>
    </source>
</reference>
<dbReference type="Pfam" id="PF13489">
    <property type="entry name" value="Methyltransf_23"/>
    <property type="match status" value="1"/>
</dbReference>
<sequence length="287" mass="31585">MNINTNANCGACGAPCSGEQTHANSVVDQSSGTFGTCISCGSLRVLDKIDYNALYSKRDSSNYPSAGNTILVNLKQWYLRRTAKSLVELIASPSAKILDYGCGGGEFSNAIHSLGFTSVYACDMQLDRPQTLSSDVQYSGIVDIANTGLFDIIVMRHVLEHIEYPQPILQRLACQLAPGGQILIEVPNSRSLFRKLLGSRWPGYFYPFHVHVFSEQGLSALANRCGLAVKAVTQCNSPIFGVFLMGLGIKRTYARTLSIFFYPGQCILNQLTNRQEAIRITLQKRWP</sequence>
<dbReference type="InterPro" id="IPR029063">
    <property type="entry name" value="SAM-dependent_MTases_sf"/>
</dbReference>
<evidence type="ECO:0000313" key="1">
    <source>
        <dbReference type="EMBL" id="KXS31015.1"/>
    </source>
</evidence>
<dbReference type="CDD" id="cd02440">
    <property type="entry name" value="AdoMet_MTases"/>
    <property type="match status" value="1"/>
</dbReference>
<organism evidence="1 2">
    <name type="scientific">Candidatus Gallionella acididurans</name>
    <dbReference type="NCBI Taxonomy" id="1796491"/>
    <lineage>
        <taxon>Bacteria</taxon>
        <taxon>Pseudomonadati</taxon>
        <taxon>Pseudomonadota</taxon>
        <taxon>Betaproteobacteria</taxon>
        <taxon>Nitrosomonadales</taxon>
        <taxon>Gallionellaceae</taxon>
        <taxon>Gallionella</taxon>
    </lineage>
</organism>